<dbReference type="PANTHER" id="PTHR46328:SF27">
    <property type="entry name" value="OS12G0287500 PROTEIN"/>
    <property type="match status" value="1"/>
</dbReference>
<dbReference type="InterPro" id="IPR004330">
    <property type="entry name" value="FAR1_DNA_bnd_dom"/>
</dbReference>
<comment type="caution">
    <text evidence="2">The sequence shown here is derived from an EMBL/GenBank/DDBJ whole genome shotgun (WGS) entry which is preliminary data.</text>
</comment>
<accession>A0A9P0YND2</accession>
<dbReference type="Proteomes" id="UP001152484">
    <property type="component" value="Unassembled WGS sequence"/>
</dbReference>
<evidence type="ECO:0000313" key="3">
    <source>
        <dbReference type="Proteomes" id="UP001152484"/>
    </source>
</evidence>
<name>A0A9P0YND2_CUSEU</name>
<proteinExistence type="predicted"/>
<dbReference type="Pfam" id="PF03101">
    <property type="entry name" value="FAR1"/>
    <property type="match status" value="1"/>
</dbReference>
<dbReference type="PANTHER" id="PTHR46328">
    <property type="entry name" value="FAR-RED IMPAIRED RESPONSIVE (FAR1) FAMILY PROTEIN-RELATED"/>
    <property type="match status" value="1"/>
</dbReference>
<gene>
    <name evidence="2" type="ORF">CEURO_LOCUS3504</name>
</gene>
<organism evidence="2 3">
    <name type="scientific">Cuscuta europaea</name>
    <name type="common">European dodder</name>
    <dbReference type="NCBI Taxonomy" id="41803"/>
    <lineage>
        <taxon>Eukaryota</taxon>
        <taxon>Viridiplantae</taxon>
        <taxon>Streptophyta</taxon>
        <taxon>Embryophyta</taxon>
        <taxon>Tracheophyta</taxon>
        <taxon>Spermatophyta</taxon>
        <taxon>Magnoliopsida</taxon>
        <taxon>eudicotyledons</taxon>
        <taxon>Gunneridae</taxon>
        <taxon>Pentapetalae</taxon>
        <taxon>asterids</taxon>
        <taxon>lamiids</taxon>
        <taxon>Solanales</taxon>
        <taxon>Convolvulaceae</taxon>
        <taxon>Cuscuteae</taxon>
        <taxon>Cuscuta</taxon>
        <taxon>Cuscuta subgen. Cuscuta</taxon>
    </lineage>
</organism>
<protein>
    <recommendedName>
        <fullName evidence="1">FAR1 domain-containing protein</fullName>
    </recommendedName>
</protein>
<evidence type="ECO:0000259" key="1">
    <source>
        <dbReference type="Pfam" id="PF03101"/>
    </source>
</evidence>
<dbReference type="EMBL" id="CAMAPE010000005">
    <property type="protein sequence ID" value="CAH9070045.1"/>
    <property type="molecule type" value="Genomic_DNA"/>
</dbReference>
<keyword evidence="3" id="KW-1185">Reference proteome</keyword>
<feature type="domain" description="FAR1" evidence="1">
    <location>
        <begin position="30"/>
        <end position="72"/>
    </location>
</feature>
<dbReference type="AlphaFoldDB" id="A0A9P0YND2"/>
<reference evidence="2" key="1">
    <citation type="submission" date="2022-07" db="EMBL/GenBank/DDBJ databases">
        <authorList>
            <person name="Macas J."/>
            <person name="Novak P."/>
            <person name="Neumann P."/>
        </authorList>
    </citation>
    <scope>NUCLEOTIDE SEQUENCE</scope>
</reference>
<evidence type="ECO:0000313" key="2">
    <source>
        <dbReference type="EMBL" id="CAH9070045.1"/>
    </source>
</evidence>
<dbReference type="OrthoDB" id="1487673at2759"/>
<sequence length="129" mass="14543">MESEYWIPERSPQKKPLVGMIFVNLDAAFKFYKDYASELGLSIRHHTSKKTRDGHILMKYIVCSIAGFKNNACPPVSDTNVAGFEGCPTNRKRVSNTTDTNEMVLVLVCHLKSMFIPHSRPKIRGLDVG</sequence>